<organism evidence="1 2">
    <name type="scientific">Symplocastrum torsivum CPER-KK1</name>
    <dbReference type="NCBI Taxonomy" id="450513"/>
    <lineage>
        <taxon>Bacteria</taxon>
        <taxon>Bacillati</taxon>
        <taxon>Cyanobacteriota</taxon>
        <taxon>Cyanophyceae</taxon>
        <taxon>Oscillatoriophycideae</taxon>
        <taxon>Oscillatoriales</taxon>
        <taxon>Microcoleaceae</taxon>
        <taxon>Symplocastrum</taxon>
    </lineage>
</organism>
<protein>
    <submittedName>
        <fullName evidence="1">Uncharacterized protein</fullName>
    </submittedName>
</protein>
<accession>A0A951PGH3</accession>
<comment type="caution">
    <text evidence="1">The sequence shown here is derived from an EMBL/GenBank/DDBJ whole genome shotgun (WGS) entry which is preliminary data.</text>
</comment>
<reference evidence="1" key="2">
    <citation type="journal article" date="2022" name="Microbiol. Resour. Announc.">
        <title>Metagenome Sequencing to Explore Phylogenomics of Terrestrial Cyanobacteria.</title>
        <authorList>
            <person name="Ward R.D."/>
            <person name="Stajich J.E."/>
            <person name="Johansen J.R."/>
            <person name="Huntemann M."/>
            <person name="Clum A."/>
            <person name="Foster B."/>
            <person name="Foster B."/>
            <person name="Roux S."/>
            <person name="Palaniappan K."/>
            <person name="Varghese N."/>
            <person name="Mukherjee S."/>
            <person name="Reddy T.B.K."/>
            <person name="Daum C."/>
            <person name="Copeland A."/>
            <person name="Chen I.A."/>
            <person name="Ivanova N.N."/>
            <person name="Kyrpides N.C."/>
            <person name="Shapiro N."/>
            <person name="Eloe-Fadrosh E.A."/>
            <person name="Pietrasiak N."/>
        </authorList>
    </citation>
    <scope>NUCLEOTIDE SEQUENCE</scope>
    <source>
        <strain evidence="1">CPER-KK1</strain>
    </source>
</reference>
<proteinExistence type="predicted"/>
<dbReference type="Proteomes" id="UP000753908">
    <property type="component" value="Unassembled WGS sequence"/>
</dbReference>
<reference evidence="1" key="1">
    <citation type="submission" date="2021-05" db="EMBL/GenBank/DDBJ databases">
        <authorList>
            <person name="Pietrasiak N."/>
            <person name="Ward R."/>
            <person name="Stajich J.E."/>
            <person name="Kurbessoian T."/>
        </authorList>
    </citation>
    <scope>NUCLEOTIDE SEQUENCE</scope>
    <source>
        <strain evidence="1">CPER-KK1</strain>
    </source>
</reference>
<dbReference type="AlphaFoldDB" id="A0A951PGH3"/>
<sequence>MLQTATDTKKESQVLLSYLIFEVDNIFFNLRKADKLIRRELNLLKQKKSCLLKQTLITPINEGKLKVIIENMPPQYLLMDEHIAYMLQDDDNSLFKLIRDYNSYLDIRNNEQEDNNYTGLIALDEKLVHHIRYLGAMTYHLNIHLNLLTVLLKNASIQEEP</sequence>
<gene>
    <name evidence="1" type="ORF">KME25_02590</name>
</gene>
<evidence type="ECO:0000313" key="1">
    <source>
        <dbReference type="EMBL" id="MBW4543325.1"/>
    </source>
</evidence>
<name>A0A951PGH3_9CYAN</name>
<dbReference type="EMBL" id="JAHHIF010000003">
    <property type="protein sequence ID" value="MBW4543325.1"/>
    <property type="molecule type" value="Genomic_DNA"/>
</dbReference>
<evidence type="ECO:0000313" key="2">
    <source>
        <dbReference type="Proteomes" id="UP000753908"/>
    </source>
</evidence>